<evidence type="ECO:0000256" key="4">
    <source>
        <dbReference type="PROSITE-ProRule" id="PRU00236"/>
    </source>
</evidence>
<evidence type="ECO:0000256" key="3">
    <source>
        <dbReference type="ARBA" id="ARBA00023027"/>
    </source>
</evidence>
<keyword evidence="4" id="KW-0862">Zinc</keyword>
<comment type="caution">
    <text evidence="7">The sequence shown here is derived from an EMBL/GenBank/DDBJ whole genome shotgun (WGS) entry which is preliminary data.</text>
</comment>
<dbReference type="EMBL" id="JAJVDC020000165">
    <property type="protein sequence ID" value="KAL1620542.1"/>
    <property type="molecule type" value="Genomic_DNA"/>
</dbReference>
<reference evidence="7 8" key="1">
    <citation type="submission" date="2024-02" db="EMBL/GenBank/DDBJ databases">
        <title>De novo assembly and annotation of 12 fungi associated with fruit tree decline syndrome in Ontario, Canada.</title>
        <authorList>
            <person name="Sulman M."/>
            <person name="Ellouze W."/>
            <person name="Ilyukhin E."/>
        </authorList>
    </citation>
    <scope>NUCLEOTIDE SEQUENCE [LARGE SCALE GENOMIC DNA]</scope>
    <source>
        <strain evidence="7 8">M1-105</strain>
    </source>
</reference>
<dbReference type="InterPro" id="IPR026590">
    <property type="entry name" value="Ssirtuin_cat_dom"/>
</dbReference>
<proteinExistence type="inferred from homology"/>
<dbReference type="InterPro" id="IPR029035">
    <property type="entry name" value="DHS-like_NAD/FAD-binding_dom"/>
</dbReference>
<keyword evidence="2" id="KW-0808">Transferase</keyword>
<evidence type="ECO:0000259" key="6">
    <source>
        <dbReference type="PROSITE" id="PS50305"/>
    </source>
</evidence>
<organism evidence="7 8">
    <name type="scientific">Neofusicoccum ribis</name>
    <dbReference type="NCBI Taxonomy" id="45134"/>
    <lineage>
        <taxon>Eukaryota</taxon>
        <taxon>Fungi</taxon>
        <taxon>Dikarya</taxon>
        <taxon>Ascomycota</taxon>
        <taxon>Pezizomycotina</taxon>
        <taxon>Dothideomycetes</taxon>
        <taxon>Dothideomycetes incertae sedis</taxon>
        <taxon>Botryosphaeriales</taxon>
        <taxon>Botryosphaeriaceae</taxon>
        <taxon>Neofusicoccum</taxon>
    </lineage>
</organism>
<feature type="compositionally biased region" description="Polar residues" evidence="5">
    <location>
        <begin position="1"/>
        <end position="11"/>
    </location>
</feature>
<keyword evidence="3" id="KW-0520">NAD</keyword>
<keyword evidence="8" id="KW-1185">Reference proteome</keyword>
<feature type="region of interest" description="Disordered" evidence="5">
    <location>
        <begin position="1"/>
        <end position="20"/>
    </location>
</feature>
<feature type="domain" description="Deacetylase sirtuin-type" evidence="6">
    <location>
        <begin position="45"/>
        <end position="338"/>
    </location>
</feature>
<gene>
    <name evidence="7" type="ORF">SLS56_009568</name>
</gene>
<accession>A0ABR3SGW5</accession>
<dbReference type="Pfam" id="PF02146">
    <property type="entry name" value="SIR2"/>
    <property type="match status" value="1"/>
</dbReference>
<evidence type="ECO:0000256" key="1">
    <source>
        <dbReference type="ARBA" id="ARBA00006924"/>
    </source>
</evidence>
<evidence type="ECO:0000256" key="2">
    <source>
        <dbReference type="ARBA" id="ARBA00022679"/>
    </source>
</evidence>
<feature type="active site" description="Proton acceptor" evidence="4">
    <location>
        <position position="173"/>
    </location>
</feature>
<evidence type="ECO:0000313" key="8">
    <source>
        <dbReference type="Proteomes" id="UP001521116"/>
    </source>
</evidence>
<dbReference type="InterPro" id="IPR003000">
    <property type="entry name" value="Sirtuin"/>
</dbReference>
<dbReference type="PANTHER" id="PTHR11085:SF10">
    <property type="entry name" value="NAD-DEPENDENT PROTEIN DEACYLASE SIRTUIN-5, MITOCHONDRIAL-RELATED"/>
    <property type="match status" value="1"/>
</dbReference>
<feature type="binding site" evidence="4">
    <location>
        <position position="186"/>
    </location>
    <ligand>
        <name>Zn(2+)</name>
        <dbReference type="ChEBI" id="CHEBI:29105"/>
    </ligand>
</feature>
<evidence type="ECO:0000313" key="7">
    <source>
        <dbReference type="EMBL" id="KAL1620542.1"/>
    </source>
</evidence>
<dbReference type="InterPro" id="IPR026591">
    <property type="entry name" value="Sirtuin_cat_small_dom_sf"/>
</dbReference>
<dbReference type="Proteomes" id="UP001521116">
    <property type="component" value="Unassembled WGS sequence"/>
</dbReference>
<keyword evidence="4" id="KW-0479">Metal-binding</keyword>
<dbReference type="Gene3D" id="3.40.50.1220">
    <property type="entry name" value="TPP-binding domain"/>
    <property type="match status" value="1"/>
</dbReference>
<comment type="similarity">
    <text evidence="1">Belongs to the sirtuin family. Class I subfamily.</text>
</comment>
<dbReference type="PANTHER" id="PTHR11085">
    <property type="entry name" value="NAD-DEPENDENT PROTEIN DEACYLASE SIRTUIN-5, MITOCHONDRIAL-RELATED"/>
    <property type="match status" value="1"/>
</dbReference>
<sequence>METSKPTQQPSAPARPKLPSKFANELWKAYAKQQKRKVRTGTLPSASVDIPLDDYVSFSEYLKSSNRIMALFGAGLSAASGVPTFRGPGGFWREYDCMTLATPGAFFRDPALMWQFYNYRRHGALKAKPNRAHVALAELAKKRPNYLAISQNIDGAYVSKKRHGGVAADWPVHGSLFDIKCTNNQCDYVEKDNFKDPLVPALQLPDDIDISDAKIPLKDIAVEDLPHCPKCSSLLRPDIVWFGEALAQSSVERIHSWLDEGKVDLMLVVGTSALVYPAAGYIHSARVQGARVALFNIEESEEEGAASNLKEGDWFLRGDASKIVPEVLKEVIGVVPDA</sequence>
<feature type="binding site" evidence="4">
    <location>
        <position position="181"/>
    </location>
    <ligand>
        <name>Zn(2+)</name>
        <dbReference type="ChEBI" id="CHEBI:29105"/>
    </ligand>
</feature>
<dbReference type="PROSITE" id="PS50305">
    <property type="entry name" value="SIRTUIN"/>
    <property type="match status" value="1"/>
</dbReference>
<dbReference type="InterPro" id="IPR050134">
    <property type="entry name" value="NAD-dep_sirtuin_deacylases"/>
</dbReference>
<protein>
    <recommendedName>
        <fullName evidence="6">Deacetylase sirtuin-type domain-containing protein</fullName>
    </recommendedName>
</protein>
<name>A0ABR3SGW5_9PEZI</name>
<feature type="binding site" evidence="4">
    <location>
        <position position="231"/>
    </location>
    <ligand>
        <name>Zn(2+)</name>
        <dbReference type="ChEBI" id="CHEBI:29105"/>
    </ligand>
</feature>
<dbReference type="Gene3D" id="3.30.1600.10">
    <property type="entry name" value="SIR2/SIRT2 'Small Domain"/>
    <property type="match status" value="1"/>
</dbReference>
<evidence type="ECO:0000256" key="5">
    <source>
        <dbReference type="SAM" id="MobiDB-lite"/>
    </source>
</evidence>
<feature type="binding site" evidence="4">
    <location>
        <position position="228"/>
    </location>
    <ligand>
        <name>Zn(2+)</name>
        <dbReference type="ChEBI" id="CHEBI:29105"/>
    </ligand>
</feature>
<dbReference type="SUPFAM" id="SSF52467">
    <property type="entry name" value="DHS-like NAD/FAD-binding domain"/>
    <property type="match status" value="1"/>
</dbReference>